<feature type="transmembrane region" description="Helical" evidence="1">
    <location>
        <begin position="6"/>
        <end position="34"/>
    </location>
</feature>
<evidence type="ECO:0000313" key="2">
    <source>
        <dbReference type="EMBL" id="QDO91487.1"/>
    </source>
</evidence>
<dbReference type="RefSeq" id="WP_143333462.1">
    <property type="nucleotide sequence ID" value="NZ_CP041626.1"/>
</dbReference>
<feature type="transmembrane region" description="Helical" evidence="1">
    <location>
        <begin position="156"/>
        <end position="184"/>
    </location>
</feature>
<evidence type="ECO:0000256" key="1">
    <source>
        <dbReference type="SAM" id="Phobius"/>
    </source>
</evidence>
<proteinExistence type="predicted"/>
<keyword evidence="1" id="KW-0812">Transmembrane</keyword>
<feature type="transmembrane region" description="Helical" evidence="1">
    <location>
        <begin position="205"/>
        <end position="227"/>
    </location>
</feature>
<dbReference type="PANTHER" id="PTHR37308">
    <property type="entry name" value="INTEGRAL MEMBRANE PROTEIN"/>
    <property type="match status" value="1"/>
</dbReference>
<dbReference type="Proteomes" id="UP000315953">
    <property type="component" value="Chromosome"/>
</dbReference>
<dbReference type="InterPro" id="IPR007163">
    <property type="entry name" value="VCA0040-like"/>
</dbReference>
<evidence type="ECO:0000313" key="3">
    <source>
        <dbReference type="Proteomes" id="UP000315953"/>
    </source>
</evidence>
<dbReference type="PANTHER" id="PTHR37308:SF1">
    <property type="entry name" value="POLYPRENYL-PHOSPHATE TRANSPORTER"/>
    <property type="match status" value="1"/>
</dbReference>
<reference evidence="2 3" key="1">
    <citation type="submission" date="2019-07" db="EMBL/GenBank/DDBJ databases">
        <title>Genome assembly of a nasal isolate of Dolosigranulum pigrum from a chronic sinusitis patient.</title>
        <authorList>
            <person name="Baig S."/>
            <person name="Overballe-Petersen S."/>
            <person name="Kaspar U."/>
            <person name="Rendboe A."/>
            <person name="de Man T."/>
            <person name="Liu C."/>
            <person name="Price L.B."/>
            <person name="Stegger M."/>
            <person name="Becker K."/>
            <person name="Skytt Andersen P."/>
        </authorList>
    </citation>
    <scope>NUCLEOTIDE SEQUENCE [LARGE SCALE GENOMIC DNA]</scope>
    <source>
        <strain evidence="2 3">83VPs-KB5</strain>
    </source>
</reference>
<feature type="transmembrane region" description="Helical" evidence="1">
    <location>
        <begin position="271"/>
        <end position="292"/>
    </location>
</feature>
<gene>
    <name evidence="2" type="ORF">FNV33_05225</name>
</gene>
<feature type="transmembrane region" description="Helical" evidence="1">
    <location>
        <begin position="119"/>
        <end position="136"/>
    </location>
</feature>
<name>A0A516GIZ1_9LACT</name>
<dbReference type="KEGG" id="dpm:FNV33_05225"/>
<feature type="transmembrane region" description="Helical" evidence="1">
    <location>
        <begin position="239"/>
        <end position="259"/>
    </location>
</feature>
<accession>A0A516GIZ1</accession>
<keyword evidence="1" id="KW-0472">Membrane</keyword>
<protein>
    <submittedName>
        <fullName evidence="2">DUF368 domain-containing protein</fullName>
    </submittedName>
</protein>
<sequence length="301" mass="32458">MTTVLLIIKGMFIGVANIIPGVSGGTMAVSLGIYDDLIASITHLVKEWKKSIQFLTPIVVGAAAGVILFSYLITLLLTQYTLPTALTFVGLILGGVPILFRSFRHALREKNESIRGQHWLVFCLFFAIIVVMSLVQESGDTLSAIEVSGMNMVVMLLIGMIASATMVIPGISGSLVLMIIGYYYGLINTLRSFFEAVRHVDMANIMNGLVLLVPFGIGVLLGGALISKLIEYLFHHYASLTYSAILGLVIASPIAIILNTTALNDLSRPSAMLFLLSGLILGILAFFMTYYLGQAETSSDL</sequence>
<feature type="transmembrane region" description="Helical" evidence="1">
    <location>
        <begin position="54"/>
        <end position="74"/>
    </location>
</feature>
<keyword evidence="1" id="KW-1133">Transmembrane helix</keyword>
<organism evidence="2 3">
    <name type="scientific">Dolosigranulum pigrum</name>
    <dbReference type="NCBI Taxonomy" id="29394"/>
    <lineage>
        <taxon>Bacteria</taxon>
        <taxon>Bacillati</taxon>
        <taxon>Bacillota</taxon>
        <taxon>Bacilli</taxon>
        <taxon>Lactobacillales</taxon>
        <taxon>Carnobacteriaceae</taxon>
        <taxon>Dolosigranulum</taxon>
    </lineage>
</organism>
<dbReference type="Pfam" id="PF04018">
    <property type="entry name" value="VCA0040-like"/>
    <property type="match status" value="1"/>
</dbReference>
<feature type="transmembrane region" description="Helical" evidence="1">
    <location>
        <begin position="80"/>
        <end position="99"/>
    </location>
</feature>
<dbReference type="EMBL" id="CP041626">
    <property type="protein sequence ID" value="QDO91487.1"/>
    <property type="molecule type" value="Genomic_DNA"/>
</dbReference>
<dbReference type="AlphaFoldDB" id="A0A516GIZ1"/>